<accession>A0A5A5TLE2</accession>
<name>A0A5A5TLE2_9CHLR</name>
<protein>
    <submittedName>
        <fullName evidence="2">Uncharacterized protein</fullName>
    </submittedName>
</protein>
<feature type="transmembrane region" description="Helical" evidence="1">
    <location>
        <begin position="183"/>
        <end position="203"/>
    </location>
</feature>
<gene>
    <name evidence="2" type="ORF">KDI_55230</name>
</gene>
<feature type="transmembrane region" description="Helical" evidence="1">
    <location>
        <begin position="247"/>
        <end position="268"/>
    </location>
</feature>
<feature type="transmembrane region" description="Helical" evidence="1">
    <location>
        <begin position="77"/>
        <end position="98"/>
    </location>
</feature>
<reference evidence="2 3" key="1">
    <citation type="submission" date="2019-01" db="EMBL/GenBank/DDBJ databases">
        <title>Draft genome sequence of Dictyobacter sp. Uno17.</title>
        <authorList>
            <person name="Wang C.M."/>
            <person name="Zheng Y."/>
            <person name="Sakai Y."/>
            <person name="Abe K."/>
            <person name="Yokota A."/>
            <person name="Yabe S."/>
        </authorList>
    </citation>
    <scope>NUCLEOTIDE SEQUENCE [LARGE SCALE GENOMIC DNA]</scope>
    <source>
        <strain evidence="2 3">Uno17</strain>
    </source>
</reference>
<keyword evidence="3" id="KW-1185">Reference proteome</keyword>
<evidence type="ECO:0000256" key="1">
    <source>
        <dbReference type="SAM" id="Phobius"/>
    </source>
</evidence>
<proteinExistence type="predicted"/>
<organism evidence="2 3">
    <name type="scientific">Dictyobacter arantiisoli</name>
    <dbReference type="NCBI Taxonomy" id="2014874"/>
    <lineage>
        <taxon>Bacteria</taxon>
        <taxon>Bacillati</taxon>
        <taxon>Chloroflexota</taxon>
        <taxon>Ktedonobacteria</taxon>
        <taxon>Ktedonobacterales</taxon>
        <taxon>Dictyobacteraceae</taxon>
        <taxon>Dictyobacter</taxon>
    </lineage>
</organism>
<dbReference type="Proteomes" id="UP000322530">
    <property type="component" value="Unassembled WGS sequence"/>
</dbReference>
<dbReference type="AlphaFoldDB" id="A0A5A5TLE2"/>
<feature type="transmembrane region" description="Helical" evidence="1">
    <location>
        <begin position="104"/>
        <end position="127"/>
    </location>
</feature>
<comment type="caution">
    <text evidence="2">The sequence shown here is derived from an EMBL/GenBank/DDBJ whole genome shotgun (WGS) entry which is preliminary data.</text>
</comment>
<evidence type="ECO:0000313" key="2">
    <source>
        <dbReference type="EMBL" id="GCF11959.1"/>
    </source>
</evidence>
<keyword evidence="1" id="KW-0472">Membrane</keyword>
<keyword evidence="1" id="KW-0812">Transmembrane</keyword>
<feature type="transmembrane region" description="Helical" evidence="1">
    <location>
        <begin position="208"/>
        <end position="227"/>
    </location>
</feature>
<dbReference type="EMBL" id="BIXY01000185">
    <property type="protein sequence ID" value="GCF11959.1"/>
    <property type="molecule type" value="Genomic_DNA"/>
</dbReference>
<dbReference type="RefSeq" id="WP_235932734.1">
    <property type="nucleotide sequence ID" value="NZ_BIXY01000185.1"/>
</dbReference>
<sequence length="277" mass="29729">MDNRSFDQPPIQSDDLPADLQAIVNSYAVQPIPRPSSTETARLIRTLLVEAAFQAQDTHEKGNASLWRLAVLTRWRVSLLGPWFWMSGVLLLLVGIGLSRPLAVTNLITLLILLLPLAAVFGLVYALRAPSAGLRAVEASCPVTFVQTSMSLGLALLACDSVLGLVATLGFALAHWAPFWNLLLAWLAPLLLLTAISLPIALLRNVRLAALVGGLPWLLLGLLALAGQSGPSVAKALFSLPQDTLSLASHLATIALGLLLLIVFTTFASKWQRFCTF</sequence>
<feature type="transmembrane region" description="Helical" evidence="1">
    <location>
        <begin position="154"/>
        <end position="177"/>
    </location>
</feature>
<evidence type="ECO:0000313" key="3">
    <source>
        <dbReference type="Proteomes" id="UP000322530"/>
    </source>
</evidence>
<keyword evidence="1" id="KW-1133">Transmembrane helix</keyword>